<proteinExistence type="inferred from homology"/>
<keyword evidence="6" id="KW-0106">Calcium</keyword>
<evidence type="ECO:0000256" key="6">
    <source>
        <dbReference type="ARBA" id="ARBA00022837"/>
    </source>
</evidence>
<protein>
    <submittedName>
        <fullName evidence="8">Sulfatase</fullName>
    </submittedName>
</protein>
<keyword evidence="4" id="KW-0732">Signal</keyword>
<comment type="cofactor">
    <cofactor evidence="1">
        <name>Ca(2+)</name>
        <dbReference type="ChEBI" id="CHEBI:29108"/>
    </cofactor>
</comment>
<dbReference type="PANTHER" id="PTHR42693:SF42">
    <property type="entry name" value="ARYLSULFATASE G"/>
    <property type="match status" value="1"/>
</dbReference>
<dbReference type="InterPro" id="IPR024607">
    <property type="entry name" value="Sulfatase_CS"/>
</dbReference>
<dbReference type="InterPro" id="IPR050738">
    <property type="entry name" value="Sulfatase"/>
</dbReference>
<dbReference type="RefSeq" id="WP_018473450.1">
    <property type="nucleotide sequence ID" value="NZ_BMWX01000003.1"/>
</dbReference>
<dbReference type="PANTHER" id="PTHR42693">
    <property type="entry name" value="ARYLSULFATASE FAMILY MEMBER"/>
    <property type="match status" value="1"/>
</dbReference>
<sequence>MSSKAILSKFKIHYFLLIFVSNMAMGQSSPPNIVFFFVDDMGWQDTSVPFYERITELNKRYHTPNMERLASEGMKFTQAYASAVCSPSRVSWITGANAARHQVTNWTLKRDQSPDGPDDIIQPPLWNVNGMTAGEDVPQTYPATPLPAILRDHGYTTIHVGKAHWGAEGTPGAEPLNLGFDVNIGGHAAGGPGSYLGEHNYSAVWRNPGNHTWDVPGLEEFYGRDVYLNEALTIKAKAEMDRAQDSGQAFFLYLSHYAIHAPWEADPRFYDKYLAAGLTQEEAIYASMIESMDKSLGDIMSHLTERGLEDNTIVVFMSDNGVHPNMPRNIPLRGHKLSPYEGGIRVPLLVKWPGISQPGSVNSAQVIIEDVFPTVLEMAGIQDSQGLPSFDGESFVSQLRMPEKENTDRALLWHYPHTYYNPPYTVLREGDWKLIFHYKEQGFELFNIANDLSEQFNLAEQNSDKCRQMAADMTALMKERGAQLPMLKPTMAPSPYPIEAFEARQ</sequence>
<gene>
    <name evidence="8" type="ORF">GCM10007049_16770</name>
</gene>
<dbReference type="GO" id="GO:0004065">
    <property type="term" value="F:arylsulfatase activity"/>
    <property type="evidence" value="ECO:0007669"/>
    <property type="project" value="TreeGrafter"/>
</dbReference>
<dbReference type="CDD" id="cd16144">
    <property type="entry name" value="ARS_like"/>
    <property type="match status" value="1"/>
</dbReference>
<accession>A0A918PVX0</accession>
<dbReference type="InterPro" id="IPR000917">
    <property type="entry name" value="Sulfatase_N"/>
</dbReference>
<dbReference type="EMBL" id="BMWX01000003">
    <property type="protein sequence ID" value="GGZ24967.1"/>
    <property type="molecule type" value="Genomic_DNA"/>
</dbReference>
<evidence type="ECO:0000313" key="9">
    <source>
        <dbReference type="Proteomes" id="UP000619457"/>
    </source>
</evidence>
<organism evidence="8 9">
    <name type="scientific">Echinicola pacifica</name>
    <dbReference type="NCBI Taxonomy" id="346377"/>
    <lineage>
        <taxon>Bacteria</taxon>
        <taxon>Pseudomonadati</taxon>
        <taxon>Bacteroidota</taxon>
        <taxon>Cytophagia</taxon>
        <taxon>Cytophagales</taxon>
        <taxon>Cyclobacteriaceae</taxon>
        <taxon>Echinicola</taxon>
    </lineage>
</organism>
<dbReference type="Gene3D" id="3.30.1120.10">
    <property type="match status" value="1"/>
</dbReference>
<evidence type="ECO:0000259" key="7">
    <source>
        <dbReference type="Pfam" id="PF00884"/>
    </source>
</evidence>
<name>A0A918PVX0_9BACT</name>
<comment type="caution">
    <text evidence="8">The sequence shown here is derived from an EMBL/GenBank/DDBJ whole genome shotgun (WGS) entry which is preliminary data.</text>
</comment>
<keyword evidence="9" id="KW-1185">Reference proteome</keyword>
<reference evidence="8" key="2">
    <citation type="submission" date="2020-09" db="EMBL/GenBank/DDBJ databases">
        <authorList>
            <person name="Sun Q."/>
            <person name="Kim S."/>
        </authorList>
    </citation>
    <scope>NUCLEOTIDE SEQUENCE</scope>
    <source>
        <strain evidence="8">KCTC 12368</strain>
    </source>
</reference>
<dbReference type="AlphaFoldDB" id="A0A918PVX0"/>
<feature type="domain" description="Sulfatase N-terminal" evidence="7">
    <location>
        <begin position="31"/>
        <end position="381"/>
    </location>
</feature>
<evidence type="ECO:0000256" key="4">
    <source>
        <dbReference type="ARBA" id="ARBA00022729"/>
    </source>
</evidence>
<evidence type="ECO:0000256" key="1">
    <source>
        <dbReference type="ARBA" id="ARBA00001913"/>
    </source>
</evidence>
<keyword evidence="5" id="KW-0378">Hydrolase</keyword>
<dbReference type="Proteomes" id="UP000619457">
    <property type="component" value="Unassembled WGS sequence"/>
</dbReference>
<dbReference type="InterPro" id="IPR017850">
    <property type="entry name" value="Alkaline_phosphatase_core_sf"/>
</dbReference>
<evidence type="ECO:0000256" key="2">
    <source>
        <dbReference type="ARBA" id="ARBA00008779"/>
    </source>
</evidence>
<evidence type="ECO:0000313" key="8">
    <source>
        <dbReference type="EMBL" id="GGZ24967.1"/>
    </source>
</evidence>
<evidence type="ECO:0000256" key="3">
    <source>
        <dbReference type="ARBA" id="ARBA00022723"/>
    </source>
</evidence>
<dbReference type="Gene3D" id="3.40.720.10">
    <property type="entry name" value="Alkaline Phosphatase, subunit A"/>
    <property type="match status" value="1"/>
</dbReference>
<keyword evidence="3" id="KW-0479">Metal-binding</keyword>
<dbReference type="Pfam" id="PF00884">
    <property type="entry name" value="Sulfatase"/>
    <property type="match status" value="1"/>
</dbReference>
<dbReference type="GO" id="GO:0046872">
    <property type="term" value="F:metal ion binding"/>
    <property type="evidence" value="ECO:0007669"/>
    <property type="project" value="UniProtKB-KW"/>
</dbReference>
<comment type="similarity">
    <text evidence="2">Belongs to the sulfatase family.</text>
</comment>
<dbReference type="PROSITE" id="PS00523">
    <property type="entry name" value="SULFATASE_1"/>
    <property type="match status" value="1"/>
</dbReference>
<evidence type="ECO:0000256" key="5">
    <source>
        <dbReference type="ARBA" id="ARBA00022801"/>
    </source>
</evidence>
<dbReference type="SUPFAM" id="SSF53649">
    <property type="entry name" value="Alkaline phosphatase-like"/>
    <property type="match status" value="1"/>
</dbReference>
<reference evidence="8" key="1">
    <citation type="journal article" date="2014" name="Int. J. Syst. Evol. Microbiol.">
        <title>Complete genome sequence of Corynebacterium casei LMG S-19264T (=DSM 44701T), isolated from a smear-ripened cheese.</title>
        <authorList>
            <consortium name="US DOE Joint Genome Institute (JGI-PGF)"/>
            <person name="Walter F."/>
            <person name="Albersmeier A."/>
            <person name="Kalinowski J."/>
            <person name="Ruckert C."/>
        </authorList>
    </citation>
    <scope>NUCLEOTIDE SEQUENCE</scope>
    <source>
        <strain evidence="8">KCTC 12368</strain>
    </source>
</reference>